<feature type="transmembrane region" description="Helical" evidence="8">
    <location>
        <begin position="41"/>
        <end position="62"/>
    </location>
</feature>
<dbReference type="PANTHER" id="PTHR36838">
    <property type="entry name" value="AUXIN EFFLUX CARRIER FAMILY PROTEIN"/>
    <property type="match status" value="1"/>
</dbReference>
<evidence type="ECO:0000256" key="1">
    <source>
        <dbReference type="ARBA" id="ARBA00004651"/>
    </source>
</evidence>
<evidence type="ECO:0000256" key="4">
    <source>
        <dbReference type="ARBA" id="ARBA00022475"/>
    </source>
</evidence>
<dbReference type="GO" id="GO:0055085">
    <property type="term" value="P:transmembrane transport"/>
    <property type="evidence" value="ECO:0007669"/>
    <property type="project" value="InterPro"/>
</dbReference>
<dbReference type="Gene3D" id="1.20.1530.20">
    <property type="match status" value="1"/>
</dbReference>
<evidence type="ECO:0000256" key="2">
    <source>
        <dbReference type="ARBA" id="ARBA00010145"/>
    </source>
</evidence>
<feature type="transmembrane region" description="Helical" evidence="8">
    <location>
        <begin position="126"/>
        <end position="148"/>
    </location>
</feature>
<dbReference type="AlphaFoldDB" id="A0A840UQE8"/>
<comment type="subcellular location">
    <subcellularLocation>
        <location evidence="1">Cell membrane</location>
        <topology evidence="1">Multi-pass membrane protein</topology>
    </subcellularLocation>
</comment>
<dbReference type="RefSeq" id="WP_183861314.1">
    <property type="nucleotide sequence ID" value="NZ_JACHFH010000017.1"/>
</dbReference>
<dbReference type="Proteomes" id="UP000559117">
    <property type="component" value="Unassembled WGS sequence"/>
</dbReference>
<feature type="transmembrane region" description="Helical" evidence="8">
    <location>
        <begin position="102"/>
        <end position="120"/>
    </location>
</feature>
<keyword evidence="4" id="KW-1003">Cell membrane</keyword>
<feature type="transmembrane region" description="Helical" evidence="8">
    <location>
        <begin position="6"/>
        <end position="29"/>
    </location>
</feature>
<feature type="transmembrane region" description="Helical" evidence="8">
    <location>
        <begin position="198"/>
        <end position="217"/>
    </location>
</feature>
<keyword evidence="3" id="KW-0813">Transport</keyword>
<feature type="transmembrane region" description="Helical" evidence="8">
    <location>
        <begin position="168"/>
        <end position="186"/>
    </location>
</feature>
<evidence type="ECO:0000256" key="3">
    <source>
        <dbReference type="ARBA" id="ARBA00022448"/>
    </source>
</evidence>
<evidence type="ECO:0000313" key="10">
    <source>
        <dbReference type="Proteomes" id="UP000559117"/>
    </source>
</evidence>
<dbReference type="EMBL" id="JACHFH010000017">
    <property type="protein sequence ID" value="MBB5336402.1"/>
    <property type="molecule type" value="Genomic_DNA"/>
</dbReference>
<comment type="caution">
    <text evidence="9">The sequence shown here is derived from an EMBL/GenBank/DDBJ whole genome shotgun (WGS) entry which is preliminary data.</text>
</comment>
<proteinExistence type="inferred from homology"/>
<dbReference type="GO" id="GO:0005886">
    <property type="term" value="C:plasma membrane"/>
    <property type="evidence" value="ECO:0007669"/>
    <property type="project" value="UniProtKB-SubCell"/>
</dbReference>
<protein>
    <recommendedName>
        <fullName evidence="11">AEC family transporter</fullName>
    </recommendedName>
</protein>
<keyword evidence="5 8" id="KW-0812">Transmembrane</keyword>
<dbReference type="InterPro" id="IPR038770">
    <property type="entry name" value="Na+/solute_symporter_sf"/>
</dbReference>
<dbReference type="InterPro" id="IPR004776">
    <property type="entry name" value="Mem_transp_PIN-like"/>
</dbReference>
<evidence type="ECO:0000256" key="8">
    <source>
        <dbReference type="SAM" id="Phobius"/>
    </source>
</evidence>
<evidence type="ECO:0000256" key="5">
    <source>
        <dbReference type="ARBA" id="ARBA00022692"/>
    </source>
</evidence>
<keyword evidence="10" id="KW-1185">Reference proteome</keyword>
<keyword evidence="6 8" id="KW-1133">Transmembrane helix</keyword>
<feature type="transmembrane region" description="Helical" evidence="8">
    <location>
        <begin position="284"/>
        <end position="308"/>
    </location>
</feature>
<name>A0A840UQE8_9FIRM</name>
<keyword evidence="7 8" id="KW-0472">Membrane</keyword>
<feature type="transmembrane region" description="Helical" evidence="8">
    <location>
        <begin position="229"/>
        <end position="252"/>
    </location>
</feature>
<dbReference type="PANTHER" id="PTHR36838:SF4">
    <property type="entry name" value="AUXIN EFFLUX CARRIER FAMILY PROTEIN"/>
    <property type="match status" value="1"/>
</dbReference>
<accession>A0A840UQE8</accession>
<evidence type="ECO:0000313" key="9">
    <source>
        <dbReference type="EMBL" id="MBB5336402.1"/>
    </source>
</evidence>
<evidence type="ECO:0000256" key="6">
    <source>
        <dbReference type="ARBA" id="ARBA00022989"/>
    </source>
</evidence>
<reference evidence="9 10" key="1">
    <citation type="submission" date="2020-08" db="EMBL/GenBank/DDBJ databases">
        <title>Genomic Encyclopedia of Type Strains, Phase IV (KMG-IV): sequencing the most valuable type-strain genomes for metagenomic binning, comparative biology and taxonomic classification.</title>
        <authorList>
            <person name="Goeker M."/>
        </authorList>
    </citation>
    <scope>NUCLEOTIDE SEQUENCE [LARGE SCALE GENOMIC DNA]</scope>
    <source>
        <strain evidence="9 10">DSM 24661</strain>
    </source>
</reference>
<comment type="similarity">
    <text evidence="2">Belongs to the auxin efflux carrier (TC 2.A.69) family.</text>
</comment>
<evidence type="ECO:0000256" key="7">
    <source>
        <dbReference type="ARBA" id="ARBA00023136"/>
    </source>
</evidence>
<gene>
    <name evidence="9" type="ORF">HNR32_001550</name>
</gene>
<feature type="transmembrane region" description="Helical" evidence="8">
    <location>
        <begin position="68"/>
        <end position="90"/>
    </location>
</feature>
<evidence type="ECO:0008006" key="11">
    <source>
        <dbReference type="Google" id="ProtNLM"/>
    </source>
</evidence>
<sequence>MSNLIFSLNATIPVFLLMLLGLFFRKIGLFDAEFITKMNKFVFVAALPALLFIDIGTADFYAAWDTKYVLFCFAATFISIVIAFFISLAYKKTVSQGEFIQASYRSSAAIIGMAFIKNIYGNYGMASLMIIGTVPLYNIMAVIVLAAFKKGQKNTLSKELIKKTVLNILKNPIILGIAAGGIWSLLKIPMPIIMHKTLSGVAALATPLGLMAMGGALKFNAINNNIKPILICSVIKLLVFCALFLPIAIHLGFMQSKLTAALVMLGSATTVSSYIMAKNMGHDGILTAGTVIITTVCSAFTLTFWLFVLRTYGLI</sequence>
<dbReference type="Pfam" id="PF03547">
    <property type="entry name" value="Mem_trans"/>
    <property type="match status" value="1"/>
</dbReference>
<organism evidence="9 10">
    <name type="scientific">Pectinatus brassicae</name>
    <dbReference type="NCBI Taxonomy" id="862415"/>
    <lineage>
        <taxon>Bacteria</taxon>
        <taxon>Bacillati</taxon>
        <taxon>Bacillota</taxon>
        <taxon>Negativicutes</taxon>
        <taxon>Selenomonadales</taxon>
        <taxon>Selenomonadaceae</taxon>
        <taxon>Pectinatus</taxon>
    </lineage>
</organism>